<dbReference type="EMBL" id="AP011177">
    <property type="protein sequence ID" value="BAJ00598.1"/>
    <property type="molecule type" value="Genomic_DNA"/>
</dbReference>
<dbReference type="RefSeq" id="WP_013049911.1">
    <property type="nucleotide sequence ID" value="NC_014012.1"/>
</dbReference>
<dbReference type="eggNOG" id="COG3563">
    <property type="taxonomic scope" value="Bacteria"/>
</dbReference>
<dbReference type="STRING" id="637905.SVI_0627"/>
<dbReference type="GO" id="GO:0015774">
    <property type="term" value="P:polysaccharide transport"/>
    <property type="evidence" value="ECO:0007669"/>
    <property type="project" value="InterPro"/>
</dbReference>
<evidence type="ECO:0000313" key="2">
    <source>
        <dbReference type="EMBL" id="BAJ00598.1"/>
    </source>
</evidence>
<sequence>MIQVTHQLWTASRGIARDPHLAKFFDPELNSGSEKCDSGAASSYKIKKLSPTSLPEQDDIVLGWGNKANTLKAKQFSGKYGLSYLRLEDGFIGYLGHPLDKSPRLSLIKDSSGIYYDARSQSDLEALCLTADDWFTDEHMRRANKLQLLWTQHGISKYNHRRCELPAWLDEQAPHSVILVVDQTFGDCSVNQGVGSKPEGSPLNTPEQDEREGRERFAAMLTDALVAHPNQLIVLKTHPDVIKGSKQGFLDITACSNPRVRLLGDDCSIDKLMAKSECVYTVTSQLGFEGLLYGLPVHCYGMPFYAGWGLTIDKQVCHRRRANSVNKPLSLAKLIAAALIEYPHYLNPETQAPCEVEDLLDWLIVQLNDGQYGVDTCYAFGFSLWKRAFIKPFIGRMAGRVVFIGNKNKLDSLIKADARANCTSSVLLWGKRQRSWLEELKQGCPVWFMEDGFIRSVGLGADLRRPSCLVIDRQGMYYAPDGPSDIVDLLNNISLNESHTRRAEHLAQSLVERAMSKYNVGQTSAASTLLDEIAELANLGSDSKSTAGKREIILVPGQFEQDQSIAASRGQIKTNLQLLHQVRSDYPQAYILYKEHPDLYSGVRPGALGEQAALQYADRYLSDVDIVSVLALCDRVCTITSLTGFEALLRHKNVTTYGSPFYAGWGLTEDALTFSDRTNLLSLSQLVYATLVSYPRYVDWSTGLLTTPERVIEQLSEERARYEQLGERGQQLGSSWWSRLGRKVKYFYQAYGM</sequence>
<dbReference type="GO" id="GO:0000271">
    <property type="term" value="P:polysaccharide biosynthetic process"/>
    <property type="evidence" value="ECO:0007669"/>
    <property type="project" value="InterPro"/>
</dbReference>
<dbReference type="KEGG" id="svo:SVI_0627"/>
<reference evidence="3" key="1">
    <citation type="journal article" date="2010" name="Mol. Biosyst.">
        <title>Complete genome sequence and comparative analysis of Shewanella violacea, a psychrophilic and piezophilic bacterium from deep sea floor sediments.</title>
        <authorList>
            <person name="Aono E."/>
            <person name="Baba T."/>
            <person name="Ara T."/>
            <person name="Nishi T."/>
            <person name="Nakamichi T."/>
            <person name="Inamoto E."/>
            <person name="Toyonaga H."/>
            <person name="Hasegawa M."/>
            <person name="Takai Y."/>
            <person name="Okumura Y."/>
            <person name="Baba M."/>
            <person name="Tomita M."/>
            <person name="Kato C."/>
            <person name="Oshima T."/>
            <person name="Nakasone K."/>
            <person name="Mori H."/>
        </authorList>
    </citation>
    <scope>NUCLEOTIDE SEQUENCE [LARGE SCALE GENOMIC DNA]</scope>
    <source>
        <strain evidence="3">JCM 10179 / CIP 106290 / LMG 19151 / DSS12</strain>
    </source>
</reference>
<organism evidence="2 3">
    <name type="scientific">Shewanella violacea (strain JCM 10179 / CIP 106290 / LMG 19151 / DSS12)</name>
    <dbReference type="NCBI Taxonomy" id="637905"/>
    <lineage>
        <taxon>Bacteria</taxon>
        <taxon>Pseudomonadati</taxon>
        <taxon>Pseudomonadota</taxon>
        <taxon>Gammaproteobacteria</taxon>
        <taxon>Alteromonadales</taxon>
        <taxon>Shewanellaceae</taxon>
        <taxon>Shewanella</taxon>
    </lineage>
</organism>
<dbReference type="CDD" id="cd16439">
    <property type="entry name" value="beta_Kdo_transferase_KpsC_2"/>
    <property type="match status" value="1"/>
</dbReference>
<evidence type="ECO:0000256" key="1">
    <source>
        <dbReference type="SAM" id="MobiDB-lite"/>
    </source>
</evidence>
<evidence type="ECO:0000313" key="3">
    <source>
        <dbReference type="Proteomes" id="UP000002350"/>
    </source>
</evidence>
<dbReference type="Pfam" id="PF05159">
    <property type="entry name" value="Capsule_synth"/>
    <property type="match status" value="2"/>
</dbReference>
<proteinExistence type="predicted"/>
<feature type="region of interest" description="Disordered" evidence="1">
    <location>
        <begin position="191"/>
        <end position="212"/>
    </location>
</feature>
<accession>D4ZFZ9</accession>
<dbReference type="InterPro" id="IPR007833">
    <property type="entry name" value="Capsule_polysaccharide_synth"/>
</dbReference>
<name>D4ZFZ9_SHEVD</name>
<dbReference type="HOGENOM" id="CLU_025998_0_0_6"/>
<keyword evidence="3" id="KW-1185">Reference proteome</keyword>
<dbReference type="Proteomes" id="UP000002350">
    <property type="component" value="Chromosome"/>
</dbReference>
<dbReference type="CDD" id="cd16440">
    <property type="entry name" value="beta_Kdo_transferase_KpsC_1"/>
    <property type="match status" value="1"/>
</dbReference>
<protein>
    <submittedName>
        <fullName evidence="2">Capsule polysacchride export protein KpsC</fullName>
    </submittedName>
</protein>
<gene>
    <name evidence="2" type="primary">kpsC</name>
    <name evidence="2" type="ordered locus">SVI_0627</name>
</gene>
<dbReference type="AlphaFoldDB" id="D4ZFZ9"/>